<dbReference type="Pfam" id="PF04657">
    <property type="entry name" value="DMT_YdcZ"/>
    <property type="match status" value="1"/>
</dbReference>
<evidence type="ECO:0000313" key="3">
    <source>
        <dbReference type="Proteomes" id="UP000465601"/>
    </source>
</evidence>
<protein>
    <recommendedName>
        <fullName evidence="4">DMT family transporter</fullName>
    </recommendedName>
</protein>
<feature type="transmembrane region" description="Helical" evidence="1">
    <location>
        <begin position="37"/>
        <end position="56"/>
    </location>
</feature>
<feature type="transmembrane region" description="Helical" evidence="1">
    <location>
        <begin position="100"/>
        <end position="118"/>
    </location>
</feature>
<evidence type="ECO:0000313" key="2">
    <source>
        <dbReference type="EMBL" id="KAB3529244.1"/>
    </source>
</evidence>
<dbReference type="GO" id="GO:0005886">
    <property type="term" value="C:plasma membrane"/>
    <property type="evidence" value="ECO:0007669"/>
    <property type="project" value="TreeGrafter"/>
</dbReference>
<keyword evidence="1" id="KW-1133">Transmembrane helix</keyword>
<reference evidence="2 3" key="1">
    <citation type="submission" date="2019-10" db="EMBL/GenBank/DDBJ databases">
        <title>Alkaliphilus serpentinus sp. nov. and Alkaliphilus pronyensis sp. nov., two novel anaerobic alkaliphilic species isolated from the serpentinized-hosted hydrothermal field of the Prony Bay (New Caledonia).</title>
        <authorList>
            <person name="Postec A."/>
        </authorList>
    </citation>
    <scope>NUCLEOTIDE SEQUENCE [LARGE SCALE GENOMIC DNA]</scope>
    <source>
        <strain evidence="2 3">LacT</strain>
    </source>
</reference>
<dbReference type="OrthoDB" id="1654616at2"/>
<sequence>MAILAIILAAIMGGLFIIIRSLNMMLGNSIGIYGSNLMNHLTGTIGSSIIYLMVIVTGVQKFQSYENIPLYALMGGIIGSTFVILSNYSFSKTSVVTSTILLLCGQFISSLIIDILILDIEIKPTAITGAILIIIGAILYSYKSKDTLYE</sequence>
<gene>
    <name evidence="2" type="ORF">F8153_09560</name>
</gene>
<accession>A0A833MDP5</accession>
<feature type="transmembrane region" description="Helical" evidence="1">
    <location>
        <begin position="6"/>
        <end position="25"/>
    </location>
</feature>
<dbReference type="InterPro" id="IPR006750">
    <property type="entry name" value="YdcZ"/>
</dbReference>
<name>A0A833MDP5_9FIRM</name>
<organism evidence="2 3">
    <name type="scientific">Alkaliphilus serpentinus</name>
    <dbReference type="NCBI Taxonomy" id="1482731"/>
    <lineage>
        <taxon>Bacteria</taxon>
        <taxon>Bacillati</taxon>
        <taxon>Bacillota</taxon>
        <taxon>Clostridia</taxon>
        <taxon>Peptostreptococcales</taxon>
        <taxon>Natronincolaceae</taxon>
        <taxon>Alkaliphilus</taxon>
    </lineage>
</organism>
<dbReference type="RefSeq" id="WP_151866133.1">
    <property type="nucleotide sequence ID" value="NZ_WBZB01000034.1"/>
</dbReference>
<proteinExistence type="predicted"/>
<feature type="transmembrane region" description="Helical" evidence="1">
    <location>
        <begin position="68"/>
        <end position="88"/>
    </location>
</feature>
<dbReference type="PANTHER" id="PTHR34821:SF2">
    <property type="entry name" value="INNER MEMBRANE PROTEIN YDCZ"/>
    <property type="match status" value="1"/>
</dbReference>
<keyword evidence="1" id="KW-0812">Transmembrane</keyword>
<dbReference type="Proteomes" id="UP000465601">
    <property type="component" value="Unassembled WGS sequence"/>
</dbReference>
<evidence type="ECO:0008006" key="4">
    <source>
        <dbReference type="Google" id="ProtNLM"/>
    </source>
</evidence>
<keyword evidence="3" id="KW-1185">Reference proteome</keyword>
<feature type="transmembrane region" description="Helical" evidence="1">
    <location>
        <begin position="124"/>
        <end position="142"/>
    </location>
</feature>
<evidence type="ECO:0000256" key="1">
    <source>
        <dbReference type="SAM" id="Phobius"/>
    </source>
</evidence>
<dbReference type="EMBL" id="WBZB01000034">
    <property type="protein sequence ID" value="KAB3529244.1"/>
    <property type="molecule type" value="Genomic_DNA"/>
</dbReference>
<dbReference type="PANTHER" id="PTHR34821">
    <property type="entry name" value="INNER MEMBRANE PROTEIN YDCZ"/>
    <property type="match status" value="1"/>
</dbReference>
<keyword evidence="1" id="KW-0472">Membrane</keyword>
<comment type="caution">
    <text evidence="2">The sequence shown here is derived from an EMBL/GenBank/DDBJ whole genome shotgun (WGS) entry which is preliminary data.</text>
</comment>
<dbReference type="AlphaFoldDB" id="A0A833MDP5"/>